<comment type="caution">
    <text evidence="1">The sequence shown here is derived from an EMBL/GenBank/DDBJ whole genome shotgun (WGS) entry which is preliminary data.</text>
</comment>
<name>A0A756I4X0_SALER</name>
<dbReference type="AlphaFoldDB" id="A0A756I4X0"/>
<gene>
    <name evidence="1" type="ORF">G8O67_005086</name>
</gene>
<reference evidence="1" key="2">
    <citation type="submission" date="2020-02" db="EMBL/GenBank/DDBJ databases">
        <authorList>
            <consortium name="NCBI Pathogen Detection Project"/>
        </authorList>
    </citation>
    <scope>NUCLEOTIDE SEQUENCE</scope>
    <source>
        <strain evidence="1">MA.CK_00/00002125</strain>
    </source>
</reference>
<sequence>MAFGIYLEDELGNPWYWDACRNFQLIDRHDHKGVPDIVDTGVSVSRPCFIFWQVTKFPDLVSIPNMGFGKGKSGNWEYAFTELDTAHTTTANTEIRVFIFSDYAPHLPRYGVAIWDEKGDLAITNESKLLRIAGTFPPANIGERIPIAGSYAIMPLTTGSCSWFNPDGYDEVGDVYFGTSAHLEGGVTILSNGLAMSGDAWTTMITRPPPVVNGRYKWDQLTYEERLIDTPIPYINVDEYL</sequence>
<dbReference type="EMBL" id="DAAWYJ010000037">
    <property type="protein sequence ID" value="HAG0017694.1"/>
    <property type="molecule type" value="Genomic_DNA"/>
</dbReference>
<organism evidence="1">
    <name type="scientific">Salmonella enterica</name>
    <name type="common">Salmonella choleraesuis</name>
    <dbReference type="NCBI Taxonomy" id="28901"/>
    <lineage>
        <taxon>Bacteria</taxon>
        <taxon>Pseudomonadati</taxon>
        <taxon>Pseudomonadota</taxon>
        <taxon>Gammaproteobacteria</taxon>
        <taxon>Enterobacterales</taxon>
        <taxon>Enterobacteriaceae</taxon>
        <taxon>Salmonella</taxon>
    </lineage>
</organism>
<protein>
    <submittedName>
        <fullName evidence="1">Uncharacterized protein</fullName>
    </submittedName>
</protein>
<proteinExistence type="predicted"/>
<reference evidence="1" key="1">
    <citation type="journal article" date="2018" name="Genome Biol.">
        <title>SKESA: strategic k-mer extension for scrupulous assemblies.</title>
        <authorList>
            <person name="Souvorov A."/>
            <person name="Agarwala R."/>
            <person name="Lipman D.J."/>
        </authorList>
    </citation>
    <scope>NUCLEOTIDE SEQUENCE</scope>
    <source>
        <strain evidence="1">MA.CK_00/00002125</strain>
    </source>
</reference>
<evidence type="ECO:0000313" key="1">
    <source>
        <dbReference type="EMBL" id="HAG0017694.1"/>
    </source>
</evidence>
<accession>A0A756I4X0</accession>